<evidence type="ECO:0000259" key="9">
    <source>
        <dbReference type="Pfam" id="PF01435"/>
    </source>
</evidence>
<feature type="chain" id="PRO_5019571820" evidence="8">
    <location>
        <begin position="21"/>
        <end position="281"/>
    </location>
</feature>
<dbReference type="OrthoDB" id="9810445at2"/>
<keyword evidence="3 6" id="KW-0378">Hydrolase</keyword>
<feature type="region of interest" description="Disordered" evidence="7">
    <location>
        <begin position="231"/>
        <end position="255"/>
    </location>
</feature>
<evidence type="ECO:0000256" key="7">
    <source>
        <dbReference type="SAM" id="MobiDB-lite"/>
    </source>
</evidence>
<evidence type="ECO:0000256" key="3">
    <source>
        <dbReference type="ARBA" id="ARBA00022801"/>
    </source>
</evidence>
<keyword evidence="8" id="KW-0732">Signal</keyword>
<dbReference type="InterPro" id="IPR051156">
    <property type="entry name" value="Mito/Outer_Membr_Metalloprot"/>
</dbReference>
<dbReference type="PANTHER" id="PTHR22726:SF8">
    <property type="entry name" value="METALLOPROTEASE YCAL"/>
    <property type="match status" value="1"/>
</dbReference>
<comment type="similarity">
    <text evidence="6">Belongs to the peptidase M48 family.</text>
</comment>
<comment type="caution">
    <text evidence="10">The sequence shown here is derived from an EMBL/GenBank/DDBJ whole genome shotgun (WGS) entry which is preliminary data.</text>
</comment>
<dbReference type="GO" id="GO:0004222">
    <property type="term" value="F:metalloendopeptidase activity"/>
    <property type="evidence" value="ECO:0007669"/>
    <property type="project" value="InterPro"/>
</dbReference>
<protein>
    <submittedName>
        <fullName evidence="10">Peptidase</fullName>
    </submittedName>
</protein>
<reference evidence="10" key="1">
    <citation type="submission" date="2018-12" db="EMBL/GenBank/DDBJ databases">
        <title>Draft genome sequence of Flaovobacterium columnare ARS1 isolated from channel catfish in Alabama.</title>
        <authorList>
            <person name="Cai W."/>
            <person name="Arias C."/>
        </authorList>
    </citation>
    <scope>NUCLEOTIDE SEQUENCE [LARGE SCALE GENOMIC DNA]</scope>
    <source>
        <strain evidence="10">ARS1</strain>
    </source>
</reference>
<organism evidence="10 11">
    <name type="scientific">Flavobacterium columnare</name>
    <dbReference type="NCBI Taxonomy" id="996"/>
    <lineage>
        <taxon>Bacteria</taxon>
        <taxon>Pseudomonadati</taxon>
        <taxon>Bacteroidota</taxon>
        <taxon>Flavobacteriia</taxon>
        <taxon>Flavobacteriales</taxon>
        <taxon>Flavobacteriaceae</taxon>
        <taxon>Flavobacterium</taxon>
    </lineage>
</organism>
<evidence type="ECO:0000256" key="4">
    <source>
        <dbReference type="ARBA" id="ARBA00022833"/>
    </source>
</evidence>
<dbReference type="GO" id="GO:0046872">
    <property type="term" value="F:metal ion binding"/>
    <property type="evidence" value="ECO:0007669"/>
    <property type="project" value="UniProtKB-KW"/>
</dbReference>
<gene>
    <name evidence="10" type="ORF">EH230_10700</name>
</gene>
<evidence type="ECO:0000313" key="11">
    <source>
        <dbReference type="Proteomes" id="UP000288951"/>
    </source>
</evidence>
<evidence type="ECO:0000256" key="8">
    <source>
        <dbReference type="SAM" id="SignalP"/>
    </source>
</evidence>
<dbReference type="PANTHER" id="PTHR22726">
    <property type="entry name" value="METALLOENDOPEPTIDASE OMA1"/>
    <property type="match status" value="1"/>
</dbReference>
<evidence type="ECO:0000313" key="10">
    <source>
        <dbReference type="EMBL" id="RVU91329.1"/>
    </source>
</evidence>
<feature type="signal peptide" evidence="8">
    <location>
        <begin position="1"/>
        <end position="20"/>
    </location>
</feature>
<keyword evidence="11" id="KW-1185">Reference proteome</keyword>
<proteinExistence type="inferred from homology"/>
<name>A0A437UCL2_9FLAO</name>
<feature type="domain" description="Peptidase M48" evidence="9">
    <location>
        <begin position="93"/>
        <end position="249"/>
    </location>
</feature>
<evidence type="ECO:0000256" key="2">
    <source>
        <dbReference type="ARBA" id="ARBA00022723"/>
    </source>
</evidence>
<dbReference type="EMBL" id="RQSM01000003">
    <property type="protein sequence ID" value="RVU91329.1"/>
    <property type="molecule type" value="Genomic_DNA"/>
</dbReference>
<evidence type="ECO:0000256" key="5">
    <source>
        <dbReference type="ARBA" id="ARBA00023049"/>
    </source>
</evidence>
<accession>A0A437UCL2</accession>
<evidence type="ECO:0000256" key="1">
    <source>
        <dbReference type="ARBA" id="ARBA00022670"/>
    </source>
</evidence>
<dbReference type="Gene3D" id="3.30.2010.10">
    <property type="entry name" value="Metalloproteases ('zincins'), catalytic domain"/>
    <property type="match status" value="1"/>
</dbReference>
<keyword evidence="1 6" id="KW-0645">Protease</keyword>
<dbReference type="GO" id="GO:0016020">
    <property type="term" value="C:membrane"/>
    <property type="evidence" value="ECO:0007669"/>
    <property type="project" value="TreeGrafter"/>
</dbReference>
<feature type="compositionally biased region" description="Basic and acidic residues" evidence="7">
    <location>
        <begin position="237"/>
        <end position="254"/>
    </location>
</feature>
<dbReference type="GO" id="GO:0051603">
    <property type="term" value="P:proteolysis involved in protein catabolic process"/>
    <property type="evidence" value="ECO:0007669"/>
    <property type="project" value="TreeGrafter"/>
</dbReference>
<keyword evidence="5 6" id="KW-0482">Metalloprotease</keyword>
<keyword evidence="4 6" id="KW-0862">Zinc</keyword>
<sequence>MKKIQLAVSLLTLMPFAMNAQINLGEKALGALQKGVASFTFSDEDAVQLSKASIEKMDKENPIAGPKDPYTLRLNKLFGKHKTESGVTLNFKVYKVKDVNAFACADGSVRVFQGLLDAMDDNEVLAVIGHEIGHVVNHDTRDAIRAAYQKEALVDAVGSQVKGVAAISESALGKIGSAIIDSRHSQKQESEADMFSYDFMKKHGYNVNAVESAFTVLAGLSQGADAGFMSKIMSSHPDPKDRAEKAKQRAESEGLYKPYVRQLKKQLHPLRRKNNERVYHS</sequence>
<dbReference type="Proteomes" id="UP000288951">
    <property type="component" value="Unassembled WGS sequence"/>
</dbReference>
<dbReference type="RefSeq" id="WP_127823543.1">
    <property type="nucleotide sequence ID" value="NZ_RQSM01000003.1"/>
</dbReference>
<comment type="cofactor">
    <cofactor evidence="6">
        <name>Zn(2+)</name>
        <dbReference type="ChEBI" id="CHEBI:29105"/>
    </cofactor>
    <text evidence="6">Binds 1 zinc ion per subunit.</text>
</comment>
<dbReference type="InterPro" id="IPR001915">
    <property type="entry name" value="Peptidase_M48"/>
</dbReference>
<dbReference type="AlphaFoldDB" id="A0A437UCL2"/>
<dbReference type="Pfam" id="PF01435">
    <property type="entry name" value="Peptidase_M48"/>
    <property type="match status" value="1"/>
</dbReference>
<evidence type="ECO:0000256" key="6">
    <source>
        <dbReference type="RuleBase" id="RU003983"/>
    </source>
</evidence>
<keyword evidence="2" id="KW-0479">Metal-binding</keyword>